<keyword evidence="7" id="KW-0915">Sodium</keyword>
<gene>
    <name evidence="14" type="primary">LOC109613752</name>
</gene>
<keyword evidence="3 12" id="KW-0813">Transport</keyword>
<evidence type="ECO:0000256" key="1">
    <source>
        <dbReference type="ARBA" id="ARBA00004141"/>
    </source>
</evidence>
<evidence type="ECO:0000256" key="11">
    <source>
        <dbReference type="ARBA" id="ARBA00023303"/>
    </source>
</evidence>
<protein>
    <submittedName>
        <fullName evidence="14">Pickpocket protein 19-like</fullName>
    </submittedName>
</protein>
<evidence type="ECO:0000313" key="14">
    <source>
        <dbReference type="RefSeq" id="XP_058980219.1"/>
    </source>
</evidence>
<proteinExistence type="inferred from homology"/>
<evidence type="ECO:0000313" key="13">
    <source>
        <dbReference type="Proteomes" id="UP001652621"/>
    </source>
</evidence>
<keyword evidence="11 12" id="KW-0407">Ion channel</keyword>
<name>A0ABM3V358_MUSDO</name>
<evidence type="ECO:0000256" key="12">
    <source>
        <dbReference type="RuleBase" id="RU000679"/>
    </source>
</evidence>
<dbReference type="PANTHER" id="PTHR11690">
    <property type="entry name" value="AMILORIDE-SENSITIVE SODIUM CHANNEL-RELATED"/>
    <property type="match status" value="1"/>
</dbReference>
<dbReference type="Proteomes" id="UP001652621">
    <property type="component" value="Unplaced"/>
</dbReference>
<evidence type="ECO:0000256" key="2">
    <source>
        <dbReference type="ARBA" id="ARBA00007193"/>
    </source>
</evidence>
<evidence type="ECO:0000256" key="10">
    <source>
        <dbReference type="ARBA" id="ARBA00023201"/>
    </source>
</evidence>
<sequence length="361" mass="41954">MFEVVSIDKFEVVYIEDKFEVVSIDNKFEVFSMDDKFEVVTIDDKIIWLLIIITTTIACCCVYVDLSELYYNQRIQTTVEDSVHPLFMVAFPSIGLCLPYRIDWQRLQNEAVKEFLPSNATAETIQTFYAFFEILGFLKFSDLGRLKSLFTRNSNVNLTLIDNLNIIDVMKYLTFSCNDAFTGDCLWRNKRYNCCDLFTLERTELGYCYTFNSLVNPRDKARAEKSSFYPYHNSKAGEGTGLMARMVIDETRISPNFTQVLGVHIMIKKSEQWHADAKYANHNTYTKVAISTQITETTDRIKIIKPDDESSSNKHMKIPGLRYWMGNCRVRCHQECVLKYCKCNLDLFFPISEAGMFELQI</sequence>
<keyword evidence="5 12" id="KW-0812">Transmembrane</keyword>
<dbReference type="RefSeq" id="XP_058980219.1">
    <property type="nucleotide sequence ID" value="XM_059124236.1"/>
</dbReference>
<comment type="similarity">
    <text evidence="2 12">Belongs to the amiloride-sensitive sodium channel (TC 1.A.6) family.</text>
</comment>
<dbReference type="Pfam" id="PF00858">
    <property type="entry name" value="ASC"/>
    <property type="match status" value="1"/>
</dbReference>
<organism evidence="13 14">
    <name type="scientific">Musca domestica</name>
    <name type="common">House fly</name>
    <dbReference type="NCBI Taxonomy" id="7370"/>
    <lineage>
        <taxon>Eukaryota</taxon>
        <taxon>Metazoa</taxon>
        <taxon>Ecdysozoa</taxon>
        <taxon>Arthropoda</taxon>
        <taxon>Hexapoda</taxon>
        <taxon>Insecta</taxon>
        <taxon>Pterygota</taxon>
        <taxon>Neoptera</taxon>
        <taxon>Endopterygota</taxon>
        <taxon>Diptera</taxon>
        <taxon>Brachycera</taxon>
        <taxon>Muscomorpha</taxon>
        <taxon>Muscoidea</taxon>
        <taxon>Muscidae</taxon>
        <taxon>Musca</taxon>
    </lineage>
</organism>
<keyword evidence="8 12" id="KW-0406">Ion transport</keyword>
<dbReference type="Gene3D" id="2.60.470.10">
    <property type="entry name" value="Acid-sensing ion channels like domains"/>
    <property type="match status" value="1"/>
</dbReference>
<evidence type="ECO:0000256" key="9">
    <source>
        <dbReference type="ARBA" id="ARBA00023136"/>
    </source>
</evidence>
<keyword evidence="10 12" id="KW-0739">Sodium transport</keyword>
<evidence type="ECO:0000256" key="7">
    <source>
        <dbReference type="ARBA" id="ARBA00023053"/>
    </source>
</evidence>
<evidence type="ECO:0000256" key="5">
    <source>
        <dbReference type="ARBA" id="ARBA00022692"/>
    </source>
</evidence>
<comment type="subcellular location">
    <subcellularLocation>
        <location evidence="1">Membrane</location>
        <topology evidence="1">Multi-pass membrane protein</topology>
    </subcellularLocation>
</comment>
<keyword evidence="13" id="KW-1185">Reference proteome</keyword>
<dbReference type="InterPro" id="IPR001873">
    <property type="entry name" value="ENaC"/>
</dbReference>
<reference evidence="14" key="1">
    <citation type="submission" date="2025-08" db="UniProtKB">
        <authorList>
            <consortium name="RefSeq"/>
        </authorList>
    </citation>
    <scope>IDENTIFICATION</scope>
    <source>
        <strain evidence="14">Aabys</strain>
        <tissue evidence="14">Whole body</tissue>
    </source>
</reference>
<evidence type="ECO:0000256" key="3">
    <source>
        <dbReference type="ARBA" id="ARBA00022448"/>
    </source>
</evidence>
<evidence type="ECO:0000256" key="4">
    <source>
        <dbReference type="ARBA" id="ARBA00022461"/>
    </source>
</evidence>
<keyword evidence="9" id="KW-0472">Membrane</keyword>
<keyword evidence="4 12" id="KW-0894">Sodium channel</keyword>
<evidence type="ECO:0000256" key="8">
    <source>
        <dbReference type="ARBA" id="ARBA00023065"/>
    </source>
</evidence>
<keyword evidence="6" id="KW-1133">Transmembrane helix</keyword>
<dbReference type="PANTHER" id="PTHR11690:SF288">
    <property type="entry name" value="AMILORIDE-SENSITIVE NA+ CHANNEL-RELATED"/>
    <property type="match status" value="1"/>
</dbReference>
<dbReference type="GeneID" id="109613752"/>
<accession>A0ABM3V358</accession>
<evidence type="ECO:0000256" key="6">
    <source>
        <dbReference type="ARBA" id="ARBA00022989"/>
    </source>
</evidence>